<name>A0A4Y7Q2X7_9AGAM</name>
<evidence type="ECO:0000313" key="3">
    <source>
        <dbReference type="Proteomes" id="UP000294933"/>
    </source>
</evidence>
<dbReference type="OrthoDB" id="3270296at2759"/>
<protein>
    <recommendedName>
        <fullName evidence="4">F-box domain-containing protein</fullName>
    </recommendedName>
</protein>
<proteinExistence type="predicted"/>
<keyword evidence="3" id="KW-1185">Reference proteome</keyword>
<dbReference type="Gene3D" id="3.80.10.10">
    <property type="entry name" value="Ribonuclease Inhibitor"/>
    <property type="match status" value="1"/>
</dbReference>
<dbReference type="STRING" id="50990.A0A4Y7Q2X7"/>
<organism evidence="2 3">
    <name type="scientific">Rickenella mellea</name>
    <dbReference type="NCBI Taxonomy" id="50990"/>
    <lineage>
        <taxon>Eukaryota</taxon>
        <taxon>Fungi</taxon>
        <taxon>Dikarya</taxon>
        <taxon>Basidiomycota</taxon>
        <taxon>Agaricomycotina</taxon>
        <taxon>Agaricomycetes</taxon>
        <taxon>Hymenochaetales</taxon>
        <taxon>Rickenellaceae</taxon>
        <taxon>Rickenella</taxon>
    </lineage>
</organism>
<evidence type="ECO:0000256" key="1">
    <source>
        <dbReference type="SAM" id="MobiDB-lite"/>
    </source>
</evidence>
<evidence type="ECO:0000313" key="2">
    <source>
        <dbReference type="EMBL" id="TDL22004.1"/>
    </source>
</evidence>
<dbReference type="AlphaFoldDB" id="A0A4Y7Q2X7"/>
<dbReference type="VEuPathDB" id="FungiDB:BD410DRAFT_789087"/>
<accession>A0A4Y7Q2X7</accession>
<dbReference type="InterPro" id="IPR032675">
    <property type="entry name" value="LRR_dom_sf"/>
</dbReference>
<evidence type="ECO:0008006" key="4">
    <source>
        <dbReference type="Google" id="ProtNLM"/>
    </source>
</evidence>
<dbReference type="EMBL" id="ML170177">
    <property type="protein sequence ID" value="TDL22004.1"/>
    <property type="molecule type" value="Genomic_DNA"/>
</dbReference>
<dbReference type="Proteomes" id="UP000294933">
    <property type="component" value="Unassembled WGS sequence"/>
</dbReference>
<feature type="region of interest" description="Disordered" evidence="1">
    <location>
        <begin position="1"/>
        <end position="41"/>
    </location>
</feature>
<dbReference type="SUPFAM" id="SSF52047">
    <property type="entry name" value="RNI-like"/>
    <property type="match status" value="1"/>
</dbReference>
<gene>
    <name evidence="2" type="ORF">BD410DRAFT_789087</name>
</gene>
<sequence>MSTLVHPVHVPPGSLRGRVTAASSPKTRQRKPLQPVDTNVSSYDRKDPFAAFNTLRKLLGSLTSRIGGCQFKLTPEEHKLSMHLLTIVEPFVGLSPSRRTITRQPTEILDAISFHIDAKRDLLSLGLSCKRMYDVVFPRHFEYRVVRCKISSISVWNHMTVHRSLAQNVRRLEIMDERASHPIVAPSSILATDTDLESSDDELGMHDKQERFLLAALAKMTALESFVWSCNHSLISIDDIWPTLLKCQTIKSVEINDNLIFGPILADERAASSTRPTILPDLRSVAFRSTKHSYGQSKFPDLKRVTNMLHHCPNLEVLNIGYETRRPAAIPRVDDFILYGRWPSLRVLTLVNLSCSIDLFSATASSFLLAHLNLEVLHLDIGRTGPLASLTLPPNALPRLRELKSSKEVANTIMSCPCIDVPPRPLDTIKGVHLGGQAWDAGFFENVKRYAVKRLELSGFNEFDDIRRLVECVPKLMWLDVGKRGGNVTQNRAPVTISNVVEWAELLSQLPDLTTFHGIRFFYEASSADASHSGHRDGTVNITLSDRSRIKKNDEVASVISWKCPKLRRLDHWDDPTKVIVLLKNADKDGEGEKVRWEIRRVKAG</sequence>
<reference evidence="2 3" key="1">
    <citation type="submission" date="2018-06" db="EMBL/GenBank/DDBJ databases">
        <title>A transcriptomic atlas of mushroom development highlights an independent origin of complex multicellularity.</title>
        <authorList>
            <consortium name="DOE Joint Genome Institute"/>
            <person name="Krizsan K."/>
            <person name="Almasi E."/>
            <person name="Merenyi Z."/>
            <person name="Sahu N."/>
            <person name="Viragh M."/>
            <person name="Koszo T."/>
            <person name="Mondo S."/>
            <person name="Kiss B."/>
            <person name="Balint B."/>
            <person name="Kues U."/>
            <person name="Barry K."/>
            <person name="Hegedus J.C."/>
            <person name="Henrissat B."/>
            <person name="Johnson J."/>
            <person name="Lipzen A."/>
            <person name="Ohm R."/>
            <person name="Nagy I."/>
            <person name="Pangilinan J."/>
            <person name="Yan J."/>
            <person name="Xiong Y."/>
            <person name="Grigoriev I.V."/>
            <person name="Hibbett D.S."/>
            <person name="Nagy L.G."/>
        </authorList>
    </citation>
    <scope>NUCLEOTIDE SEQUENCE [LARGE SCALE GENOMIC DNA]</scope>
    <source>
        <strain evidence="2 3">SZMC22713</strain>
    </source>
</reference>